<comment type="caution">
    <text evidence="2">The sequence shown here is derived from an EMBL/GenBank/DDBJ whole genome shotgun (WGS) entry which is preliminary data.</text>
</comment>
<dbReference type="InterPro" id="IPR056924">
    <property type="entry name" value="SH3_Tf2-1"/>
</dbReference>
<name>A0AA38WS48_9ASTR</name>
<sequence>MIDPKIETALAARNLEAKVGYLESSACHYRIFIAEKIQEVENVYKEYTREIFEVEFWINLISSSMKEINISTSCEDPCRLMPLSSKSYRVSCMSFRMKDSFARATSLGVRHFWFVKKKNRSHRMFSDYRELNKHQLKVKEKDIHKATLRNKYGDHEFLVMSFGLATAQLQMNKASALFRRWKLYKMLYGRKCRTPIFGSKLVSVFPEARKWQKSYADRRRSDLDFQVSDRVLLEVSPRKGVIRFRKRGNLGPRYIGPFMVLARVGKVAYRLELPEILGQIHNTFHMSQSRKCLAGGTAHIPLDDMQADESSNYAERPVAVLKRKEKRLQNKEIGTMKVQWQHQKGSEWTYEPEAEMREKYPELFAD</sequence>
<dbReference type="SUPFAM" id="SSF56672">
    <property type="entry name" value="DNA/RNA polymerases"/>
    <property type="match status" value="1"/>
</dbReference>
<organism evidence="2 3">
    <name type="scientific">Centaurea solstitialis</name>
    <name type="common">yellow star-thistle</name>
    <dbReference type="NCBI Taxonomy" id="347529"/>
    <lineage>
        <taxon>Eukaryota</taxon>
        <taxon>Viridiplantae</taxon>
        <taxon>Streptophyta</taxon>
        <taxon>Embryophyta</taxon>
        <taxon>Tracheophyta</taxon>
        <taxon>Spermatophyta</taxon>
        <taxon>Magnoliopsida</taxon>
        <taxon>eudicotyledons</taxon>
        <taxon>Gunneridae</taxon>
        <taxon>Pentapetalae</taxon>
        <taxon>asterids</taxon>
        <taxon>campanulids</taxon>
        <taxon>Asterales</taxon>
        <taxon>Asteraceae</taxon>
        <taxon>Carduoideae</taxon>
        <taxon>Cardueae</taxon>
        <taxon>Centaureinae</taxon>
        <taxon>Centaurea</taxon>
    </lineage>
</organism>
<dbReference type="Gene3D" id="3.10.10.10">
    <property type="entry name" value="HIV Type 1 Reverse Transcriptase, subunit A, domain 1"/>
    <property type="match status" value="1"/>
</dbReference>
<proteinExistence type="predicted"/>
<dbReference type="PANTHER" id="PTHR46148">
    <property type="entry name" value="CHROMO DOMAIN-CONTAINING PROTEIN"/>
    <property type="match status" value="1"/>
</dbReference>
<protein>
    <recommendedName>
        <fullName evidence="1">Tf2-1-like SH3-like domain-containing protein</fullName>
    </recommendedName>
</protein>
<feature type="domain" description="Tf2-1-like SH3-like" evidence="1">
    <location>
        <begin position="229"/>
        <end position="292"/>
    </location>
</feature>
<accession>A0AA38WS48</accession>
<keyword evidence="3" id="KW-1185">Reference proteome</keyword>
<dbReference type="AlphaFoldDB" id="A0AA38WS48"/>
<evidence type="ECO:0000313" key="3">
    <source>
        <dbReference type="Proteomes" id="UP001172457"/>
    </source>
</evidence>
<gene>
    <name evidence="2" type="ORF">OSB04_006644</name>
</gene>
<reference evidence="2" key="1">
    <citation type="submission" date="2023-03" db="EMBL/GenBank/DDBJ databases">
        <title>Chromosome-scale reference genome and RAD-based genetic map of yellow starthistle (Centaurea solstitialis) reveal putative structural variation and QTLs associated with invader traits.</title>
        <authorList>
            <person name="Reatini B."/>
            <person name="Cang F.A."/>
            <person name="Jiang Q."/>
            <person name="Mckibben M.T.W."/>
            <person name="Barker M.S."/>
            <person name="Rieseberg L.H."/>
            <person name="Dlugosch K.M."/>
        </authorList>
    </citation>
    <scope>NUCLEOTIDE SEQUENCE</scope>
    <source>
        <strain evidence="2">CAN-66</strain>
        <tissue evidence="2">Leaf</tissue>
    </source>
</reference>
<dbReference type="PANTHER" id="PTHR46148:SF57">
    <property type="entry name" value="OS12G0499874 PROTEIN"/>
    <property type="match status" value="1"/>
</dbReference>
<evidence type="ECO:0000313" key="2">
    <source>
        <dbReference type="EMBL" id="KAJ9561484.1"/>
    </source>
</evidence>
<dbReference type="InterPro" id="IPR043502">
    <property type="entry name" value="DNA/RNA_pol_sf"/>
</dbReference>
<dbReference type="Proteomes" id="UP001172457">
    <property type="component" value="Chromosome 2"/>
</dbReference>
<dbReference type="EMBL" id="JARYMX010000002">
    <property type="protein sequence ID" value="KAJ9561484.1"/>
    <property type="molecule type" value="Genomic_DNA"/>
</dbReference>
<dbReference type="Pfam" id="PF24626">
    <property type="entry name" value="SH3_Tf2-1"/>
    <property type="match status" value="1"/>
</dbReference>
<evidence type="ECO:0000259" key="1">
    <source>
        <dbReference type="Pfam" id="PF24626"/>
    </source>
</evidence>